<organism evidence="1 2">
    <name type="scientific">Rhodopirellula islandica</name>
    <dbReference type="NCBI Taxonomy" id="595434"/>
    <lineage>
        <taxon>Bacteria</taxon>
        <taxon>Pseudomonadati</taxon>
        <taxon>Planctomycetota</taxon>
        <taxon>Planctomycetia</taxon>
        <taxon>Pirellulales</taxon>
        <taxon>Pirellulaceae</taxon>
        <taxon>Rhodopirellula</taxon>
    </lineage>
</organism>
<accession>A0A0J1B5Z3</accession>
<comment type="caution">
    <text evidence="1">The sequence shown here is derived from an EMBL/GenBank/DDBJ whole genome shotgun (WGS) entry which is preliminary data.</text>
</comment>
<proteinExistence type="predicted"/>
<dbReference type="STRING" id="595434.RISK_005301"/>
<name>A0A0J1B5Z3_RHOIS</name>
<evidence type="ECO:0000313" key="1">
    <source>
        <dbReference type="EMBL" id="KLU02235.1"/>
    </source>
</evidence>
<dbReference type="EMBL" id="LECT01000044">
    <property type="protein sequence ID" value="KLU02235.1"/>
    <property type="molecule type" value="Genomic_DNA"/>
</dbReference>
<sequence>MGLRASTWYARKNARVHVFPDLGYDASQQILRFSAPMFVSLKIEVL</sequence>
<dbReference type="AlphaFoldDB" id="A0A0J1B5Z3"/>
<dbReference type="Proteomes" id="UP000036367">
    <property type="component" value="Unassembled WGS sequence"/>
</dbReference>
<reference evidence="1" key="1">
    <citation type="submission" date="2015-05" db="EMBL/GenBank/DDBJ databases">
        <title>Permanent draft genome of Rhodopirellula islandicus K833.</title>
        <authorList>
            <person name="Kizina J."/>
            <person name="Richter M."/>
            <person name="Glockner F.O."/>
            <person name="Harder J."/>
        </authorList>
    </citation>
    <scope>NUCLEOTIDE SEQUENCE [LARGE SCALE GENOMIC DNA]</scope>
    <source>
        <strain evidence="1">K833</strain>
    </source>
</reference>
<keyword evidence="2" id="KW-1185">Reference proteome</keyword>
<protein>
    <submittedName>
        <fullName evidence="1">Uncharacterized protein</fullName>
    </submittedName>
</protein>
<evidence type="ECO:0000313" key="2">
    <source>
        <dbReference type="Proteomes" id="UP000036367"/>
    </source>
</evidence>
<gene>
    <name evidence="1" type="ORF">RISK_005301</name>
</gene>